<reference evidence="2 3" key="1">
    <citation type="submission" date="2019-05" db="EMBL/GenBank/DDBJ databases">
        <title>Emergence of the Ug99 lineage of the wheat stem rust pathogen through somatic hybridization.</title>
        <authorList>
            <person name="Li F."/>
            <person name="Upadhyaya N.M."/>
            <person name="Sperschneider J."/>
            <person name="Matny O."/>
            <person name="Nguyen-Phuc H."/>
            <person name="Mago R."/>
            <person name="Raley C."/>
            <person name="Miller M.E."/>
            <person name="Silverstein K.A.T."/>
            <person name="Henningsen E."/>
            <person name="Hirsch C.D."/>
            <person name="Visser B."/>
            <person name="Pretorius Z.A."/>
            <person name="Steffenson B.J."/>
            <person name="Schwessinger B."/>
            <person name="Dodds P.N."/>
            <person name="Figueroa M."/>
        </authorList>
    </citation>
    <scope>NUCLEOTIDE SEQUENCE [LARGE SCALE GENOMIC DNA]</scope>
    <source>
        <strain evidence="2">21-0</strain>
    </source>
</reference>
<proteinExistence type="predicted"/>
<evidence type="ECO:0000313" key="2">
    <source>
        <dbReference type="EMBL" id="KAA1067630.1"/>
    </source>
</evidence>
<gene>
    <name evidence="2" type="ORF">PGT21_011885</name>
</gene>
<dbReference type="Proteomes" id="UP000324748">
    <property type="component" value="Unassembled WGS sequence"/>
</dbReference>
<name>A0A5B0LUY3_PUCGR</name>
<feature type="compositionally biased region" description="Polar residues" evidence="1">
    <location>
        <begin position="29"/>
        <end position="46"/>
    </location>
</feature>
<protein>
    <submittedName>
        <fullName evidence="2">Uncharacterized protein</fullName>
    </submittedName>
</protein>
<keyword evidence="3" id="KW-1185">Reference proteome</keyword>
<dbReference type="AlphaFoldDB" id="A0A5B0LUY3"/>
<evidence type="ECO:0000256" key="1">
    <source>
        <dbReference type="SAM" id="MobiDB-lite"/>
    </source>
</evidence>
<evidence type="ECO:0000313" key="3">
    <source>
        <dbReference type="Proteomes" id="UP000324748"/>
    </source>
</evidence>
<dbReference type="EMBL" id="VSWC01000184">
    <property type="protein sequence ID" value="KAA1067630.1"/>
    <property type="molecule type" value="Genomic_DNA"/>
</dbReference>
<comment type="caution">
    <text evidence="2">The sequence shown here is derived from an EMBL/GenBank/DDBJ whole genome shotgun (WGS) entry which is preliminary data.</text>
</comment>
<organism evidence="2 3">
    <name type="scientific">Puccinia graminis f. sp. tritici</name>
    <dbReference type="NCBI Taxonomy" id="56615"/>
    <lineage>
        <taxon>Eukaryota</taxon>
        <taxon>Fungi</taxon>
        <taxon>Dikarya</taxon>
        <taxon>Basidiomycota</taxon>
        <taxon>Pucciniomycotina</taxon>
        <taxon>Pucciniomycetes</taxon>
        <taxon>Pucciniales</taxon>
        <taxon>Pucciniaceae</taxon>
        <taxon>Puccinia</taxon>
    </lineage>
</organism>
<sequence>MAIKGSLVNGLQAICSEDGKRAEKESFCRSGSSIKTQRATTTTPPDSNNPLPRFPPFLRPIKHSWASLHHVILAFQQSS</sequence>
<feature type="region of interest" description="Disordered" evidence="1">
    <location>
        <begin position="19"/>
        <end position="53"/>
    </location>
</feature>
<accession>A0A5B0LUY3</accession>